<dbReference type="OrthoDB" id="981524at2"/>
<keyword evidence="1" id="KW-1133">Transmembrane helix</keyword>
<sequence length="176" mass="20385">MKKNHKNKFKTPEGYFDNFHDRLIDKINQEEAVHEESIIPRSDGFAVPEGYLEHLPPEVLSKINHKKTKVVQLNPYKKFYYSAAAAAAVFLLYFGLNVNSEPDISFEDLADAEINAYFDGTDFDFSSYELAKVVDIEELTLNDVLETQLEDENILQYLDENLEDLDDLNLDYVDYE</sequence>
<protein>
    <submittedName>
        <fullName evidence="2">Uncharacterized protein</fullName>
    </submittedName>
</protein>
<dbReference type="Proteomes" id="UP000219048">
    <property type="component" value="Unassembled WGS sequence"/>
</dbReference>
<keyword evidence="1" id="KW-0472">Membrane</keyword>
<organism evidence="2 3">
    <name type="scientific">Flagellimonas pacifica</name>
    <dbReference type="NCBI Taxonomy" id="1247520"/>
    <lineage>
        <taxon>Bacteria</taxon>
        <taxon>Pseudomonadati</taxon>
        <taxon>Bacteroidota</taxon>
        <taxon>Flavobacteriia</taxon>
        <taxon>Flavobacteriales</taxon>
        <taxon>Flavobacteriaceae</taxon>
        <taxon>Flagellimonas</taxon>
    </lineage>
</organism>
<accession>A0A285MTM2</accession>
<dbReference type="RefSeq" id="WP_097045996.1">
    <property type="nucleotide sequence ID" value="NZ_OBEH01000003.1"/>
</dbReference>
<keyword evidence="3" id="KW-1185">Reference proteome</keyword>
<evidence type="ECO:0000256" key="1">
    <source>
        <dbReference type="SAM" id="Phobius"/>
    </source>
</evidence>
<name>A0A285MTM2_9FLAO</name>
<gene>
    <name evidence="2" type="ORF">SAMN06265377_2374</name>
</gene>
<evidence type="ECO:0000313" key="2">
    <source>
        <dbReference type="EMBL" id="SNZ00550.1"/>
    </source>
</evidence>
<reference evidence="3" key="1">
    <citation type="submission" date="2017-09" db="EMBL/GenBank/DDBJ databases">
        <authorList>
            <person name="Varghese N."/>
            <person name="Submissions S."/>
        </authorList>
    </citation>
    <scope>NUCLEOTIDE SEQUENCE [LARGE SCALE GENOMIC DNA]</scope>
    <source>
        <strain evidence="3">DSM 25885</strain>
    </source>
</reference>
<proteinExistence type="predicted"/>
<feature type="transmembrane region" description="Helical" evidence="1">
    <location>
        <begin position="79"/>
        <end position="96"/>
    </location>
</feature>
<keyword evidence="1" id="KW-0812">Transmembrane</keyword>
<evidence type="ECO:0000313" key="3">
    <source>
        <dbReference type="Proteomes" id="UP000219048"/>
    </source>
</evidence>
<dbReference type="EMBL" id="OBEH01000003">
    <property type="protein sequence ID" value="SNZ00550.1"/>
    <property type="molecule type" value="Genomic_DNA"/>
</dbReference>
<dbReference type="AlphaFoldDB" id="A0A285MTM2"/>